<feature type="region of interest" description="Disordered" evidence="1">
    <location>
        <begin position="140"/>
        <end position="196"/>
    </location>
</feature>
<evidence type="ECO:0000313" key="3">
    <source>
        <dbReference type="Proteomes" id="UP000460875"/>
    </source>
</evidence>
<accession>A0A8T5ZCV0</accession>
<dbReference type="Proteomes" id="UP000460875">
    <property type="component" value="Unassembled WGS sequence"/>
</dbReference>
<feature type="compositionally biased region" description="Basic and acidic residues" evidence="1">
    <location>
        <begin position="84"/>
        <end position="100"/>
    </location>
</feature>
<sequence>MAKKKTFSFAHLIGLGPSASEEEEDKKAKKAKARRAEEDEREDDADDDERDDDAEEDERDDDAEDDGDDPDASEDDDSEDGDDDDRKESKAVKNARAAERKRCARIFGSKHAAANPSLAASLAFNTGMSSAAAINVLASSAPAAAASQPSRKRSLDQRMQESHQVRLNPDSGQKETGKSALVSKMTGLYNSTRGEK</sequence>
<dbReference type="AlphaFoldDB" id="A0A8T5ZCV0"/>
<comment type="caution">
    <text evidence="2">The sequence shown here is derived from an EMBL/GenBank/DDBJ whole genome shotgun (WGS) entry which is preliminary data.</text>
</comment>
<feature type="compositionally biased region" description="Basic and acidic residues" evidence="1">
    <location>
        <begin position="153"/>
        <end position="164"/>
    </location>
</feature>
<protein>
    <recommendedName>
        <fullName evidence="4">Prophage protein</fullName>
    </recommendedName>
</protein>
<gene>
    <name evidence="2" type="ORF">GP975_06310</name>
</gene>
<organism evidence="2 3">
    <name type="scientific">Escherichia coli</name>
    <dbReference type="NCBI Taxonomy" id="562"/>
    <lineage>
        <taxon>Bacteria</taxon>
        <taxon>Pseudomonadati</taxon>
        <taxon>Pseudomonadota</taxon>
        <taxon>Gammaproteobacteria</taxon>
        <taxon>Enterobacterales</taxon>
        <taxon>Enterobacteriaceae</taxon>
        <taxon>Escherichia</taxon>
    </lineage>
</organism>
<feature type="region of interest" description="Disordered" evidence="1">
    <location>
        <begin position="1"/>
        <end position="100"/>
    </location>
</feature>
<evidence type="ECO:0008006" key="4">
    <source>
        <dbReference type="Google" id="ProtNLM"/>
    </source>
</evidence>
<evidence type="ECO:0000256" key="1">
    <source>
        <dbReference type="SAM" id="MobiDB-lite"/>
    </source>
</evidence>
<feature type="compositionally biased region" description="Acidic residues" evidence="1">
    <location>
        <begin position="39"/>
        <end position="83"/>
    </location>
</feature>
<reference evidence="2 3" key="1">
    <citation type="submission" date="2019-12" db="EMBL/GenBank/DDBJ databases">
        <title>Enteriobacteria Tanzani isolates_8377-8380.</title>
        <authorList>
            <person name="Subbiah M."/>
            <person name="Call D."/>
        </authorList>
    </citation>
    <scope>NUCLEOTIDE SEQUENCE [LARGE SCALE GENOMIC DNA]</scope>
    <source>
        <strain evidence="2 3">8379wE2</strain>
    </source>
</reference>
<proteinExistence type="predicted"/>
<evidence type="ECO:0000313" key="2">
    <source>
        <dbReference type="EMBL" id="MWR37696.1"/>
    </source>
</evidence>
<name>A0A8T5ZCV0_ECOLX</name>
<dbReference type="EMBL" id="WTQT01000059">
    <property type="protein sequence ID" value="MWR37696.1"/>
    <property type="molecule type" value="Genomic_DNA"/>
</dbReference>